<comment type="caution">
    <text evidence="11">The sequence shown here is derived from an EMBL/GenBank/DDBJ whole genome shotgun (WGS) entry which is preliminary data.</text>
</comment>
<name>A0A836IFX8_9TRYP</name>
<accession>A0A836IFX8</accession>
<dbReference type="InterPro" id="IPR008984">
    <property type="entry name" value="SMAD_FHA_dom_sf"/>
</dbReference>
<evidence type="ECO:0000256" key="8">
    <source>
        <dbReference type="ARBA" id="ARBA00044757"/>
    </source>
</evidence>
<evidence type="ECO:0000256" key="4">
    <source>
        <dbReference type="ARBA" id="ARBA00022763"/>
    </source>
</evidence>
<evidence type="ECO:0000256" key="6">
    <source>
        <dbReference type="ARBA" id="ARBA00023242"/>
    </source>
</evidence>
<reference evidence="11 12" key="1">
    <citation type="submission" date="2021-02" db="EMBL/GenBank/DDBJ databases">
        <title>Porcisia hertigi Genome sequencing and assembly.</title>
        <authorList>
            <person name="Almutairi H."/>
            <person name="Gatherer D."/>
        </authorList>
    </citation>
    <scope>NUCLEOTIDE SEQUENCE [LARGE SCALE GENOMIC DNA]</scope>
    <source>
        <strain evidence="11 12">C119</strain>
    </source>
</reference>
<feature type="compositionally biased region" description="Basic and acidic residues" evidence="9">
    <location>
        <begin position="647"/>
        <end position="658"/>
    </location>
</feature>
<dbReference type="InterPro" id="IPR000253">
    <property type="entry name" value="FHA_dom"/>
</dbReference>
<dbReference type="PANTHER" id="PTHR12162">
    <property type="entry name" value="NIBRIN-RELATED"/>
    <property type="match status" value="1"/>
</dbReference>
<dbReference type="CDD" id="cd22667">
    <property type="entry name" value="FHA_NBN"/>
    <property type="match status" value="1"/>
</dbReference>
<evidence type="ECO:0000256" key="2">
    <source>
        <dbReference type="ARBA" id="ARBA00004286"/>
    </source>
</evidence>
<feature type="region of interest" description="Disordered" evidence="9">
    <location>
        <begin position="373"/>
        <end position="473"/>
    </location>
</feature>
<dbReference type="GO" id="GO:0000724">
    <property type="term" value="P:double-strand break repair via homologous recombination"/>
    <property type="evidence" value="ECO:0007669"/>
    <property type="project" value="TreeGrafter"/>
</dbReference>
<feature type="region of interest" description="Disordered" evidence="9">
    <location>
        <begin position="915"/>
        <end position="963"/>
    </location>
</feature>
<feature type="domain" description="FHA" evidence="10">
    <location>
        <begin position="24"/>
        <end position="85"/>
    </location>
</feature>
<feature type="compositionally biased region" description="Polar residues" evidence="9">
    <location>
        <begin position="494"/>
        <end position="503"/>
    </location>
</feature>
<feature type="compositionally biased region" description="Low complexity" evidence="9">
    <location>
        <begin position="451"/>
        <end position="473"/>
    </location>
</feature>
<evidence type="ECO:0000313" key="11">
    <source>
        <dbReference type="EMBL" id="KAG5508734.1"/>
    </source>
</evidence>
<dbReference type="GO" id="GO:0030870">
    <property type="term" value="C:Mre11 complex"/>
    <property type="evidence" value="ECO:0007669"/>
    <property type="project" value="InterPro"/>
</dbReference>
<dbReference type="Proteomes" id="UP000674318">
    <property type="component" value="Unassembled WGS sequence"/>
</dbReference>
<sequence>MYILEVNYGNGEIHRHFLLPGQTYTLGRKECRILLPAAEPSISRHHATVFVAPMPRHSVLDPSAQLEIRIEDMSKHGTFVDGERVGKDNSRFLYPEDRIRLGLRVTARIIPVVLVFAISPGLTDEDLDLVLEASVRTGALVVEDCIPAPLVYYEEHTSCIGFLYVAEEGFRMEEAMMTALGYGYTLVTPEYVAHLVRCLEKKDTLMPGEFPSPSSPSPASRALRSVAYRRPAQTYFSVTEFLSTGRPKAATVFRNQTFVLLESTLENIYSEVLRLFGGAVETVALDTVAAWCSRQSSSPAFLLSTAVLIGEADFHSVSDEVIKRGGGRGSFSTEHARPVICGYLTMYKYGVCLISEENVHIALYRNDPKELNTKSTSRYLQRPTDDVLSDESLSSGGDAPMRMSSGTLTDVNLASGRGGTRRLSESPANASVSPGMKIERAPLNTRRSREVSLVVSRSPSQTENACNTAAAPSSATAVPFLTTASLVECVRSHTGSRSVSPHSGSFPPALDSAAGASEPPRPAPAGLPPSLNGAAGRASQHTSVLPSTCVPAAPPPALLNRARHAPDDATSLLVSLATSAATPAPSPSAVLGGGAGNAARCEDRCTGTLVAHAPTVAPSPTATSPRQGMSSAQRYSHPFSLSSRLRNGGEEGHSEGRGTRNGTGGAPEPEETGVSQGRHRSVSSSMLRSSNSPRRSSVDYASAVPPLNSGEAVMGCSSAGSMSEAPASAAAGDTRGSSSSALVDGRRSFGPDNTSEEPLRSSALGEAGPCRDVKDTKDVSASGGVSQLPRPTYTFRATLSLTANTTATVAAPQRGAQSKRALAQPTSALAASTPESVLTNPPQTKRSTGGAVAKSSEAARQLCSVRRGEQRLSSASASAHRRGSERLSAALRRLHSSGHHSGLGNSMLERGVAAPTPAQAGKSSPRQRSESARVSSVSGRRKSFSRDFELSRATEPSDDGFGRMGNRHAFLRHESLSGANQPLPGSGRVFALTQDASSFQRINSSVLRDMATPRCLSTSHIASSVPRIRCAQAYGSVPRHKSPFIADDGAAFQRGTGDSTEGRVRAASAQRSSICRRRASPTHGNGAFSRAASSSSLSVSGQAPGHCSDSVASAGVTTSSAAAESYVRINKELGAYCESFMSDFLDQFMSDMELTTRSVVRQTYMDSRSKQVLEDGMERVLQLLQHIKATESDIPPMYSTSGTRAACHQARQKSQYTLSKIKACYNTVNCKVPSVLMRARAALSTQCHAHTTSEATRVRQQ</sequence>
<keyword evidence="3" id="KW-0158">Chromosome</keyword>
<dbReference type="PANTHER" id="PTHR12162:SF0">
    <property type="entry name" value="NIBRIN"/>
    <property type="match status" value="1"/>
</dbReference>
<dbReference type="GO" id="GO:0003684">
    <property type="term" value="F:damaged DNA binding"/>
    <property type="evidence" value="ECO:0007669"/>
    <property type="project" value="TreeGrafter"/>
</dbReference>
<evidence type="ECO:0000256" key="7">
    <source>
        <dbReference type="ARBA" id="ARBA00023306"/>
    </source>
</evidence>
<dbReference type="EMBL" id="JAFJZO010000016">
    <property type="protein sequence ID" value="KAG5508734.1"/>
    <property type="molecule type" value="Genomic_DNA"/>
</dbReference>
<feature type="compositionally biased region" description="Basic and acidic residues" evidence="9">
    <location>
        <begin position="769"/>
        <end position="778"/>
    </location>
</feature>
<dbReference type="GO" id="GO:0007095">
    <property type="term" value="P:mitotic G2 DNA damage checkpoint signaling"/>
    <property type="evidence" value="ECO:0007669"/>
    <property type="project" value="InterPro"/>
</dbReference>
<comment type="similarity">
    <text evidence="8">Belongs to the Nibrin family.</text>
</comment>
<evidence type="ECO:0000259" key="10">
    <source>
        <dbReference type="PROSITE" id="PS50006"/>
    </source>
</evidence>
<feature type="region of interest" description="Disordered" evidence="9">
    <location>
        <begin position="810"/>
        <end position="885"/>
    </location>
</feature>
<dbReference type="Gene3D" id="2.60.200.20">
    <property type="match status" value="1"/>
</dbReference>
<keyword evidence="6" id="KW-0539">Nucleus</keyword>
<feature type="region of interest" description="Disordered" evidence="9">
    <location>
        <begin position="612"/>
        <end position="790"/>
    </location>
</feature>
<dbReference type="InterPro" id="IPR040227">
    <property type="entry name" value="Nibrin-rel"/>
</dbReference>
<dbReference type="SMART" id="SM00240">
    <property type="entry name" value="FHA"/>
    <property type="match status" value="1"/>
</dbReference>
<protein>
    <recommendedName>
        <fullName evidence="10">FHA domain-containing protein</fullName>
    </recommendedName>
</protein>
<feature type="region of interest" description="Disordered" evidence="9">
    <location>
        <begin position="494"/>
        <end position="549"/>
    </location>
</feature>
<dbReference type="PROSITE" id="PS50006">
    <property type="entry name" value="FHA_DOMAIN"/>
    <property type="match status" value="1"/>
</dbReference>
<dbReference type="Pfam" id="PF00498">
    <property type="entry name" value="FHA"/>
    <property type="match status" value="1"/>
</dbReference>
<feature type="compositionally biased region" description="Low complexity" evidence="9">
    <location>
        <begin position="612"/>
        <end position="625"/>
    </location>
</feature>
<keyword evidence="12" id="KW-1185">Reference proteome</keyword>
<organism evidence="11 12">
    <name type="scientific">Porcisia hertigi</name>
    <dbReference type="NCBI Taxonomy" id="2761500"/>
    <lineage>
        <taxon>Eukaryota</taxon>
        <taxon>Discoba</taxon>
        <taxon>Euglenozoa</taxon>
        <taxon>Kinetoplastea</taxon>
        <taxon>Metakinetoplastina</taxon>
        <taxon>Trypanosomatida</taxon>
        <taxon>Trypanosomatidae</taxon>
        <taxon>Leishmaniinae</taxon>
        <taxon>Porcisia</taxon>
    </lineage>
</organism>
<feature type="compositionally biased region" description="Polar residues" evidence="9">
    <location>
        <begin position="921"/>
        <end position="938"/>
    </location>
</feature>
<dbReference type="OrthoDB" id="552194at2759"/>
<gene>
    <name evidence="11" type="ORF">JKF63_05232</name>
</gene>
<dbReference type="KEGG" id="phet:94291277"/>
<dbReference type="RefSeq" id="XP_067758202.1">
    <property type="nucleotide sequence ID" value="XM_067901200.1"/>
</dbReference>
<feature type="compositionally biased region" description="Low complexity" evidence="9">
    <location>
        <begin position="682"/>
        <end position="695"/>
    </location>
</feature>
<keyword evidence="5" id="KW-0234">DNA repair</keyword>
<feature type="region of interest" description="Disordered" evidence="9">
    <location>
        <begin position="1048"/>
        <end position="1090"/>
    </location>
</feature>
<evidence type="ECO:0000256" key="5">
    <source>
        <dbReference type="ARBA" id="ARBA00023204"/>
    </source>
</evidence>
<evidence type="ECO:0000256" key="1">
    <source>
        <dbReference type="ARBA" id="ARBA00004123"/>
    </source>
</evidence>
<proteinExistence type="inferred from homology"/>
<evidence type="ECO:0000313" key="12">
    <source>
        <dbReference type="Proteomes" id="UP000674318"/>
    </source>
</evidence>
<evidence type="ECO:0000256" key="9">
    <source>
        <dbReference type="SAM" id="MobiDB-lite"/>
    </source>
</evidence>
<dbReference type="SUPFAM" id="SSF49879">
    <property type="entry name" value="SMAD/FHA domain"/>
    <property type="match status" value="1"/>
</dbReference>
<keyword evidence="4" id="KW-0227">DNA damage</keyword>
<feature type="compositionally biased region" description="Polar residues" evidence="9">
    <location>
        <begin position="626"/>
        <end position="645"/>
    </location>
</feature>
<evidence type="ECO:0000256" key="3">
    <source>
        <dbReference type="ARBA" id="ARBA00022454"/>
    </source>
</evidence>
<dbReference type="FunFam" id="2.60.200.20:FF:000017">
    <property type="entry name" value="Nibrin"/>
    <property type="match status" value="1"/>
</dbReference>
<comment type="subcellular location">
    <subcellularLocation>
        <location evidence="2">Chromosome</location>
    </subcellularLocation>
    <subcellularLocation>
        <location evidence="1">Nucleus</location>
    </subcellularLocation>
</comment>
<keyword evidence="7" id="KW-0131">Cell cycle</keyword>
<dbReference type="GeneID" id="94291277"/>
<feature type="compositionally biased region" description="Polar residues" evidence="9">
    <location>
        <begin position="824"/>
        <end position="847"/>
    </location>
</feature>
<dbReference type="AlphaFoldDB" id="A0A836IFX8"/>
<dbReference type="GO" id="GO:0005694">
    <property type="term" value="C:chromosome"/>
    <property type="evidence" value="ECO:0007669"/>
    <property type="project" value="UniProtKB-SubCell"/>
</dbReference>